<keyword evidence="2" id="KW-0812">Transmembrane</keyword>
<comment type="caution">
    <text evidence="6">The sequence shown here is derived from an EMBL/GenBank/DDBJ whole genome shotgun (WGS) entry which is preliminary data.</text>
</comment>
<evidence type="ECO:0000313" key="7">
    <source>
        <dbReference type="Proteomes" id="UP000586671"/>
    </source>
</evidence>
<dbReference type="GO" id="GO:0007268">
    <property type="term" value="P:chemical synaptic transmission"/>
    <property type="evidence" value="ECO:0007669"/>
    <property type="project" value="TreeGrafter"/>
</dbReference>
<dbReference type="GO" id="GO:0015379">
    <property type="term" value="F:potassium:chloride symporter activity"/>
    <property type="evidence" value="ECO:0007669"/>
    <property type="project" value="TreeGrafter"/>
</dbReference>
<feature type="non-terminal residue" evidence="6">
    <location>
        <position position="191"/>
    </location>
</feature>
<sequence>MGVEKTKGFCQIVVSPNFRDGISYLIQSAGLGGMKHNTVLMAWPQSWKQTENRFSWKNFVDTVRETTAAQQALLVAKNIDLFPTNQERFTEGNIDVWWIVHDGGMLMLLPKCKMRIFTVAQMDDNSIQMKKDLQMFLYHLRLNAEVEVVEMFENDISAFTYEKTLMMEQRSQMLKQMQLSKNEREREVGTL</sequence>
<dbReference type="PANTHER" id="PTHR11827:SF47">
    <property type="entry name" value="SOLUTE CARRIER FAMILY 12 MEMBER 7"/>
    <property type="match status" value="1"/>
</dbReference>
<comment type="subcellular location">
    <subcellularLocation>
        <location evidence="1">Membrane</location>
        <topology evidence="1">Multi-pass membrane protein</topology>
    </subcellularLocation>
</comment>
<dbReference type="Pfam" id="PF03522">
    <property type="entry name" value="SLC12"/>
    <property type="match status" value="1"/>
</dbReference>
<feature type="domain" description="SLC12A transporter C-terminal" evidence="5">
    <location>
        <begin position="4"/>
        <end position="75"/>
    </location>
</feature>
<organism evidence="6 7">
    <name type="scientific">Dromas ardeola</name>
    <dbReference type="NCBI Taxonomy" id="458190"/>
    <lineage>
        <taxon>Eukaryota</taxon>
        <taxon>Metazoa</taxon>
        <taxon>Chordata</taxon>
        <taxon>Craniata</taxon>
        <taxon>Vertebrata</taxon>
        <taxon>Euteleostomi</taxon>
        <taxon>Archelosauria</taxon>
        <taxon>Archosauria</taxon>
        <taxon>Dinosauria</taxon>
        <taxon>Saurischia</taxon>
        <taxon>Theropoda</taxon>
        <taxon>Coelurosauria</taxon>
        <taxon>Aves</taxon>
        <taxon>Neognathae</taxon>
        <taxon>Neoaves</taxon>
        <taxon>Charadriiformes</taxon>
        <taxon>Dromadidae</taxon>
        <taxon>Dromas</taxon>
    </lineage>
</organism>
<dbReference type="GO" id="GO:0055075">
    <property type="term" value="P:potassium ion homeostasis"/>
    <property type="evidence" value="ECO:0007669"/>
    <property type="project" value="TreeGrafter"/>
</dbReference>
<evidence type="ECO:0000259" key="5">
    <source>
        <dbReference type="Pfam" id="PF03522"/>
    </source>
</evidence>
<keyword evidence="3" id="KW-1133">Transmembrane helix</keyword>
<keyword evidence="4" id="KW-0472">Membrane</keyword>
<dbReference type="GO" id="GO:0045202">
    <property type="term" value="C:synapse"/>
    <property type="evidence" value="ECO:0007669"/>
    <property type="project" value="GOC"/>
</dbReference>
<feature type="non-terminal residue" evidence="6">
    <location>
        <position position="1"/>
    </location>
</feature>
<evidence type="ECO:0000256" key="2">
    <source>
        <dbReference type="ARBA" id="ARBA00022692"/>
    </source>
</evidence>
<evidence type="ECO:0000256" key="3">
    <source>
        <dbReference type="ARBA" id="ARBA00022989"/>
    </source>
</evidence>
<proteinExistence type="predicted"/>
<dbReference type="GO" id="GO:0006884">
    <property type="term" value="P:cell volume homeostasis"/>
    <property type="evidence" value="ECO:0007669"/>
    <property type="project" value="TreeGrafter"/>
</dbReference>
<dbReference type="GO" id="GO:0005886">
    <property type="term" value="C:plasma membrane"/>
    <property type="evidence" value="ECO:0007669"/>
    <property type="project" value="TreeGrafter"/>
</dbReference>
<dbReference type="InterPro" id="IPR004842">
    <property type="entry name" value="SLC12A_fam"/>
</dbReference>
<dbReference type="PANTHER" id="PTHR11827">
    <property type="entry name" value="SOLUTE CARRIER FAMILY 12, CATION COTRANSPORTERS"/>
    <property type="match status" value="1"/>
</dbReference>
<protein>
    <submittedName>
        <fullName evidence="6">S12A7 protein</fullName>
    </submittedName>
</protein>
<evidence type="ECO:0000313" key="6">
    <source>
        <dbReference type="EMBL" id="NWU56631.1"/>
    </source>
</evidence>
<reference evidence="6 7" key="1">
    <citation type="submission" date="2019-09" db="EMBL/GenBank/DDBJ databases">
        <title>Bird 10,000 Genomes (B10K) Project - Family phase.</title>
        <authorList>
            <person name="Zhang G."/>
        </authorList>
    </citation>
    <scope>NUCLEOTIDE SEQUENCE [LARGE SCALE GENOMIC DNA]</scope>
    <source>
        <strain evidence="6">B10K-DU-012-55</strain>
        <tissue evidence="6">Muscle</tissue>
    </source>
</reference>
<dbReference type="EMBL" id="VYZM01018173">
    <property type="protein sequence ID" value="NWU56631.1"/>
    <property type="molecule type" value="Genomic_DNA"/>
</dbReference>
<gene>
    <name evidence="6" type="primary">Slc12a7</name>
    <name evidence="6" type="ORF">DROARD_R15556</name>
</gene>
<dbReference type="Proteomes" id="UP000586671">
    <property type="component" value="Unassembled WGS sequence"/>
</dbReference>
<keyword evidence="7" id="KW-1185">Reference proteome</keyword>
<evidence type="ECO:0000256" key="4">
    <source>
        <dbReference type="ARBA" id="ARBA00023136"/>
    </source>
</evidence>
<dbReference type="InterPro" id="IPR018491">
    <property type="entry name" value="SLC12_C"/>
</dbReference>
<dbReference type="GO" id="GO:0055064">
    <property type="term" value="P:chloride ion homeostasis"/>
    <property type="evidence" value="ECO:0007669"/>
    <property type="project" value="TreeGrafter"/>
</dbReference>
<dbReference type="AlphaFoldDB" id="A0A7K5XU82"/>
<evidence type="ECO:0000256" key="1">
    <source>
        <dbReference type="ARBA" id="ARBA00004141"/>
    </source>
</evidence>
<dbReference type="GO" id="GO:1990573">
    <property type="term" value="P:potassium ion import across plasma membrane"/>
    <property type="evidence" value="ECO:0007669"/>
    <property type="project" value="TreeGrafter"/>
</dbReference>
<name>A0A7K5XU82_9CHAR</name>
<accession>A0A7K5XU82</accession>